<evidence type="ECO:0000313" key="5">
    <source>
        <dbReference type="Proteomes" id="UP000677803"/>
    </source>
</evidence>
<keyword evidence="5" id="KW-1185">Reference proteome</keyword>
<accession>A0A8S4AM42</accession>
<sequence>MVKMDGQIHPCLLGGFVHPSSPCLRPRSVSCPRWTASLRPPPPPLAPPPPAHGVGVWESQHQFLFSVSLHKYERSRALAEPSLRRCVLLANTLRQASLEAAPAPPPGPPAAVAMATEEEEDWGAADPSDFSLSAAISSILTALDVALDAPPPPSPRTPLRSVENLQGEGGRPGGGASAEDLVQDIDMALLERDGGALGLRGGVATAAAGGDELLRFLPPLCPPPLKCLPSFSSFSPRASSSSSSSSAQSQGRDGFDLDHLMEILVES</sequence>
<feature type="compositionally biased region" description="Gly residues" evidence="1">
    <location>
        <begin position="167"/>
        <end position="176"/>
    </location>
</feature>
<evidence type="ECO:0000313" key="3">
    <source>
        <dbReference type="EMBL" id="CAG5865258.1"/>
    </source>
</evidence>
<feature type="region of interest" description="Disordered" evidence="1">
    <location>
        <begin position="147"/>
        <end position="178"/>
    </location>
</feature>
<dbReference type="InterPro" id="IPR052262">
    <property type="entry name" value="E2F-SERTA_domain_protein"/>
</dbReference>
<dbReference type="PANTHER" id="PTHR16277:SF13">
    <property type="entry name" value="SERTA DOMAIN-CONTAINING PROTEIN 3"/>
    <property type="match status" value="1"/>
</dbReference>
<dbReference type="GO" id="GO:0005634">
    <property type="term" value="C:nucleus"/>
    <property type="evidence" value="ECO:0007669"/>
    <property type="project" value="TreeGrafter"/>
</dbReference>
<dbReference type="Pfam" id="PF06031">
    <property type="entry name" value="SERTA"/>
    <property type="match status" value="1"/>
</dbReference>
<dbReference type="PROSITE" id="PS51053">
    <property type="entry name" value="SERTA"/>
    <property type="match status" value="1"/>
</dbReference>
<proteinExistence type="predicted"/>
<dbReference type="OrthoDB" id="8735401at2759"/>
<organism evidence="4 5">
    <name type="scientific">Menidia menidia</name>
    <name type="common">Atlantic silverside</name>
    <dbReference type="NCBI Taxonomy" id="238744"/>
    <lineage>
        <taxon>Eukaryota</taxon>
        <taxon>Metazoa</taxon>
        <taxon>Chordata</taxon>
        <taxon>Craniata</taxon>
        <taxon>Vertebrata</taxon>
        <taxon>Euteleostomi</taxon>
        <taxon>Actinopterygii</taxon>
        <taxon>Neopterygii</taxon>
        <taxon>Teleostei</taxon>
        <taxon>Neoteleostei</taxon>
        <taxon>Acanthomorphata</taxon>
        <taxon>Ovalentaria</taxon>
        <taxon>Atherinomorphae</taxon>
        <taxon>Atheriniformes</taxon>
        <taxon>Atherinopsidae</taxon>
        <taxon>Menidiinae</taxon>
        <taxon>Menidia</taxon>
    </lineage>
</organism>
<comment type="caution">
    <text evidence="4">The sequence shown here is derived from an EMBL/GenBank/DDBJ whole genome shotgun (WGS) entry which is preliminary data.</text>
</comment>
<dbReference type="Proteomes" id="UP000677803">
    <property type="component" value="Unassembled WGS sequence"/>
</dbReference>
<feature type="compositionally biased region" description="Low complexity" evidence="1">
    <location>
        <begin position="232"/>
        <end position="250"/>
    </location>
</feature>
<dbReference type="AlphaFoldDB" id="A0A8S4AM42"/>
<reference evidence="4" key="1">
    <citation type="submission" date="2021-05" db="EMBL/GenBank/DDBJ databases">
        <authorList>
            <person name="Tigano A."/>
        </authorList>
    </citation>
    <scope>NUCLEOTIDE SEQUENCE</scope>
</reference>
<name>A0A8S4AM42_9TELE</name>
<evidence type="ECO:0000313" key="4">
    <source>
        <dbReference type="EMBL" id="CAG5865261.1"/>
    </source>
</evidence>
<evidence type="ECO:0000259" key="2">
    <source>
        <dbReference type="PROSITE" id="PS51053"/>
    </source>
</evidence>
<feature type="domain" description="SERTA" evidence="2">
    <location>
        <begin position="57"/>
        <end position="104"/>
    </location>
</feature>
<feature type="region of interest" description="Disordered" evidence="1">
    <location>
        <begin position="232"/>
        <end position="255"/>
    </location>
</feature>
<dbReference type="InterPro" id="IPR009263">
    <property type="entry name" value="SERTA_dom"/>
</dbReference>
<protein>
    <submittedName>
        <fullName evidence="4">(Atlantic silverside) hypothetical protein</fullName>
    </submittedName>
</protein>
<dbReference type="PANTHER" id="PTHR16277">
    <property type="entry name" value="CELL DIVISION CYCLE ASSOCIATED PROTEIN 4/SERTA DOMAIN-CONTAINING PROTEIN 2"/>
    <property type="match status" value="1"/>
</dbReference>
<gene>
    <name evidence="3" type="ORF">MMEN_LOCUS1907</name>
    <name evidence="4" type="ORF">MMEN_LOCUS1911</name>
</gene>
<dbReference type="EMBL" id="CAJRST010000914">
    <property type="protein sequence ID" value="CAG5865258.1"/>
    <property type="molecule type" value="Genomic_DNA"/>
</dbReference>
<evidence type="ECO:0000256" key="1">
    <source>
        <dbReference type="SAM" id="MobiDB-lite"/>
    </source>
</evidence>
<dbReference type="EMBL" id="CAJRST010000925">
    <property type="protein sequence ID" value="CAG5865261.1"/>
    <property type="molecule type" value="Genomic_DNA"/>
</dbReference>